<dbReference type="RefSeq" id="WP_214434594.1">
    <property type="nucleotide sequence ID" value="NZ_CAWPUQ010000135.1"/>
</dbReference>
<sequence>MQIGSDNNLPEETTPLDLGIKKPLLVRQPLGQRFISPKFLSPLGAKPLSNFDASVFLAPESFDYTILENSFADSPFFSEYQSQQLGKPNTSAASTPNIMQLETATSSNIQPRLERHTSISPERTFLETTVPSETIQLNQPLTAANGDLLTGIETLTSIRDRSTYNISSPTLDIASTPPINLLQSSPETKVIQTQNTELKSTDTPKNHESTVSANPNITSETVPITDRPQSTSIQSKFQSENSISTVETLSQINNVPISSQNIAIVPTNIPINTYEESTAIQAKIESVDSVSNFETLSEINNIQTSSLNNVAQNHTAIAPTTTSANTHSEPTVIQPQFESTDSVFGLEIVPEVNNLSSSEQNTAIAPTTTSANTHSEPTV</sequence>
<protein>
    <submittedName>
        <fullName evidence="2">Uncharacterized protein</fullName>
    </submittedName>
</protein>
<reference evidence="2 3" key="1">
    <citation type="journal article" date="2021" name="Int. J. Syst. Evol. Microbiol.">
        <title>Amazonocrinis nigriterrae gen. nov., sp. nov., Atlanticothrix silvestris gen. nov., sp. nov. and Dendronalium phyllosphericum gen. nov., sp. nov., nostocacean cyanobacteria from Brazilian environments.</title>
        <authorList>
            <person name="Alvarenga D.O."/>
            <person name="Andreote A.P.D."/>
            <person name="Branco L.H.Z."/>
            <person name="Delbaje E."/>
            <person name="Cruz R.B."/>
            <person name="Varani A.M."/>
            <person name="Fiore M.F."/>
        </authorList>
    </citation>
    <scope>NUCLEOTIDE SEQUENCE [LARGE SCALE GENOMIC DNA]</scope>
    <source>
        <strain evidence="2 3">CENA369</strain>
    </source>
</reference>
<name>A0A8J7I7W0_9NOST</name>
<accession>A0A8J7I7W0</accession>
<feature type="non-terminal residue" evidence="2">
    <location>
        <position position="379"/>
    </location>
</feature>
<organism evidence="2 3">
    <name type="scientific">Dendronalium phyllosphericum CENA369</name>
    <dbReference type="NCBI Taxonomy" id="1725256"/>
    <lineage>
        <taxon>Bacteria</taxon>
        <taxon>Bacillati</taxon>
        <taxon>Cyanobacteriota</taxon>
        <taxon>Cyanophyceae</taxon>
        <taxon>Nostocales</taxon>
        <taxon>Nostocaceae</taxon>
        <taxon>Dendronalium</taxon>
        <taxon>Dendronalium phyllosphericum</taxon>
    </lineage>
</organism>
<dbReference type="EMBL" id="JAECZA010000210">
    <property type="protein sequence ID" value="MBH8575838.1"/>
    <property type="molecule type" value="Genomic_DNA"/>
</dbReference>
<dbReference type="Proteomes" id="UP000662314">
    <property type="component" value="Unassembled WGS sequence"/>
</dbReference>
<evidence type="ECO:0000256" key="1">
    <source>
        <dbReference type="SAM" id="MobiDB-lite"/>
    </source>
</evidence>
<proteinExistence type="predicted"/>
<feature type="compositionally biased region" description="Basic and acidic residues" evidence="1">
    <location>
        <begin position="199"/>
        <end position="208"/>
    </location>
</feature>
<feature type="region of interest" description="Disordered" evidence="1">
    <location>
        <begin position="196"/>
        <end position="229"/>
    </location>
</feature>
<gene>
    <name evidence="2" type="ORF">I8752_23120</name>
</gene>
<dbReference type="AlphaFoldDB" id="A0A8J7I7W0"/>
<comment type="caution">
    <text evidence="2">The sequence shown here is derived from an EMBL/GenBank/DDBJ whole genome shotgun (WGS) entry which is preliminary data.</text>
</comment>
<feature type="compositionally biased region" description="Polar residues" evidence="1">
    <location>
        <begin position="209"/>
        <end position="229"/>
    </location>
</feature>
<keyword evidence="3" id="KW-1185">Reference proteome</keyword>
<evidence type="ECO:0000313" key="3">
    <source>
        <dbReference type="Proteomes" id="UP000662314"/>
    </source>
</evidence>
<evidence type="ECO:0000313" key="2">
    <source>
        <dbReference type="EMBL" id="MBH8575838.1"/>
    </source>
</evidence>
<feature type="region of interest" description="Disordered" evidence="1">
    <location>
        <begin position="357"/>
        <end position="379"/>
    </location>
</feature>